<organism evidence="1 2">
    <name type="scientific">Crucibulum laeve</name>
    <dbReference type="NCBI Taxonomy" id="68775"/>
    <lineage>
        <taxon>Eukaryota</taxon>
        <taxon>Fungi</taxon>
        <taxon>Dikarya</taxon>
        <taxon>Basidiomycota</taxon>
        <taxon>Agaricomycotina</taxon>
        <taxon>Agaricomycetes</taxon>
        <taxon>Agaricomycetidae</taxon>
        <taxon>Agaricales</taxon>
        <taxon>Agaricineae</taxon>
        <taxon>Nidulariaceae</taxon>
        <taxon>Crucibulum</taxon>
    </lineage>
</organism>
<gene>
    <name evidence="1" type="ORF">BDQ12DRAFT_572617</name>
</gene>
<protein>
    <submittedName>
        <fullName evidence="1">Uncharacterized protein</fullName>
    </submittedName>
</protein>
<feature type="non-terminal residue" evidence="1">
    <location>
        <position position="56"/>
    </location>
</feature>
<reference evidence="1 2" key="1">
    <citation type="journal article" date="2019" name="Nat. Ecol. Evol.">
        <title>Megaphylogeny resolves global patterns of mushroom evolution.</title>
        <authorList>
            <person name="Varga T."/>
            <person name="Krizsan K."/>
            <person name="Foldi C."/>
            <person name="Dima B."/>
            <person name="Sanchez-Garcia M."/>
            <person name="Sanchez-Ramirez S."/>
            <person name="Szollosi G.J."/>
            <person name="Szarkandi J.G."/>
            <person name="Papp V."/>
            <person name="Albert L."/>
            <person name="Andreopoulos W."/>
            <person name="Angelini C."/>
            <person name="Antonin V."/>
            <person name="Barry K.W."/>
            <person name="Bougher N.L."/>
            <person name="Buchanan P."/>
            <person name="Buyck B."/>
            <person name="Bense V."/>
            <person name="Catcheside P."/>
            <person name="Chovatia M."/>
            <person name="Cooper J."/>
            <person name="Damon W."/>
            <person name="Desjardin D."/>
            <person name="Finy P."/>
            <person name="Geml J."/>
            <person name="Haridas S."/>
            <person name="Hughes K."/>
            <person name="Justo A."/>
            <person name="Karasinski D."/>
            <person name="Kautmanova I."/>
            <person name="Kiss B."/>
            <person name="Kocsube S."/>
            <person name="Kotiranta H."/>
            <person name="LaButti K.M."/>
            <person name="Lechner B.E."/>
            <person name="Liimatainen K."/>
            <person name="Lipzen A."/>
            <person name="Lukacs Z."/>
            <person name="Mihaltcheva S."/>
            <person name="Morgado L.N."/>
            <person name="Niskanen T."/>
            <person name="Noordeloos M.E."/>
            <person name="Ohm R.A."/>
            <person name="Ortiz-Santana B."/>
            <person name="Ovrebo C."/>
            <person name="Racz N."/>
            <person name="Riley R."/>
            <person name="Savchenko A."/>
            <person name="Shiryaev A."/>
            <person name="Soop K."/>
            <person name="Spirin V."/>
            <person name="Szebenyi C."/>
            <person name="Tomsovsky M."/>
            <person name="Tulloss R.E."/>
            <person name="Uehling J."/>
            <person name="Grigoriev I.V."/>
            <person name="Vagvolgyi C."/>
            <person name="Papp T."/>
            <person name="Martin F.M."/>
            <person name="Miettinen O."/>
            <person name="Hibbett D.S."/>
            <person name="Nagy L.G."/>
        </authorList>
    </citation>
    <scope>NUCLEOTIDE SEQUENCE [LARGE SCALE GENOMIC DNA]</scope>
    <source>
        <strain evidence="1 2">CBS 166.37</strain>
    </source>
</reference>
<feature type="non-terminal residue" evidence="1">
    <location>
        <position position="1"/>
    </location>
</feature>
<evidence type="ECO:0000313" key="2">
    <source>
        <dbReference type="Proteomes" id="UP000308652"/>
    </source>
</evidence>
<dbReference type="OrthoDB" id="3259198at2759"/>
<keyword evidence="2" id="KW-1185">Reference proteome</keyword>
<dbReference type="Proteomes" id="UP000308652">
    <property type="component" value="Unassembled WGS sequence"/>
</dbReference>
<name>A0A5C3LUA4_9AGAR</name>
<sequence length="56" mass="6577">SRNQYAFLAIVLHYVNNDWELEEVLIDFREIIGEHSGANLAHTVWQTLDFYGLLNK</sequence>
<dbReference type="EMBL" id="ML213614">
    <property type="protein sequence ID" value="TFK36372.1"/>
    <property type="molecule type" value="Genomic_DNA"/>
</dbReference>
<accession>A0A5C3LUA4</accession>
<proteinExistence type="predicted"/>
<evidence type="ECO:0000313" key="1">
    <source>
        <dbReference type="EMBL" id="TFK36372.1"/>
    </source>
</evidence>
<dbReference type="AlphaFoldDB" id="A0A5C3LUA4"/>